<organism evidence="2 3">
    <name type="scientific">Thermocrispum agreste</name>
    <dbReference type="NCBI Taxonomy" id="37925"/>
    <lineage>
        <taxon>Bacteria</taxon>
        <taxon>Bacillati</taxon>
        <taxon>Actinomycetota</taxon>
        <taxon>Actinomycetes</taxon>
        <taxon>Pseudonocardiales</taxon>
        <taxon>Pseudonocardiaceae</taxon>
        <taxon>Thermocrispum</taxon>
    </lineage>
</organism>
<accession>A0ABD6FLT0</accession>
<dbReference type="Proteomes" id="UP000249324">
    <property type="component" value="Unassembled WGS sequence"/>
</dbReference>
<reference evidence="2 3" key="1">
    <citation type="journal article" date="2021" name="BMC Genomics">
        <title>Genome-resolved metagenome and metatranscriptome analyses of thermophilic composting reveal key bacterial players and their metabolic interactions.</title>
        <authorList>
            <person name="Braga L.P.P."/>
            <person name="Pereira R.V."/>
            <person name="Martins L.F."/>
            <person name="Moura L.M.S."/>
            <person name="Sanchez F.B."/>
            <person name="Patane J.S.L."/>
            <person name="da Silva A.M."/>
            <person name="Setubal J.C."/>
        </authorList>
    </citation>
    <scope>NUCLEOTIDE SEQUENCE [LARGE SCALE GENOMIC DNA]</scope>
    <source>
        <strain evidence="2">ZC4RG45</strain>
    </source>
</reference>
<name>A0ABD6FLT0_9PSEU</name>
<evidence type="ECO:0000256" key="1">
    <source>
        <dbReference type="SAM" id="MobiDB-lite"/>
    </source>
</evidence>
<evidence type="ECO:0000313" key="2">
    <source>
        <dbReference type="EMBL" id="MFO7193854.1"/>
    </source>
</evidence>
<feature type="region of interest" description="Disordered" evidence="1">
    <location>
        <begin position="138"/>
        <end position="162"/>
    </location>
</feature>
<dbReference type="AlphaFoldDB" id="A0ABD6FLT0"/>
<sequence>MVVILGIVGVTGFLAPGFFLSGDEDQRAVAGGTERIAPTKRPQTSPGERLVFRIAEGLNRKDTAALKKVACPKRRSTVDRTIDIVPEIRSATLFRILKHNDHFVVASMRLSTAQDRTVLKVHVEEQGGTVCWDAVTFEGPSPLKPPQPSKTSEPDERWQGGVPPAADQFMKRVVRKINDRDQSVLRLECPSIIGGGLAKLLDDDAKLTLGQVTQASPAHATRLVRGTLGGKPADGALIMSRLSVNGKTWWCVFHLFFD</sequence>
<dbReference type="EMBL" id="QGUI02000289">
    <property type="protein sequence ID" value="MFO7193854.1"/>
    <property type="molecule type" value="Genomic_DNA"/>
</dbReference>
<proteinExistence type="predicted"/>
<evidence type="ECO:0000313" key="3">
    <source>
        <dbReference type="Proteomes" id="UP000249324"/>
    </source>
</evidence>
<protein>
    <submittedName>
        <fullName evidence="2">Uncharacterized protein</fullName>
    </submittedName>
</protein>
<gene>
    <name evidence="2" type="ORF">DIU77_016540</name>
</gene>
<comment type="caution">
    <text evidence="2">The sequence shown here is derived from an EMBL/GenBank/DDBJ whole genome shotgun (WGS) entry which is preliminary data.</text>
</comment>